<evidence type="ECO:0000256" key="7">
    <source>
        <dbReference type="ARBA" id="ARBA00023242"/>
    </source>
</evidence>
<dbReference type="PANTHER" id="PTHR10445">
    <property type="entry name" value="GENERAL TRANSCRIPTION FACTOR IIF SUBUNIT 2"/>
    <property type="match status" value="1"/>
</dbReference>
<dbReference type="SUPFAM" id="SSF46785">
    <property type="entry name" value="Winged helix' DNA-binding domain"/>
    <property type="match status" value="1"/>
</dbReference>
<dbReference type="InterPro" id="IPR040504">
    <property type="entry name" value="TFIIF_beta_N"/>
</dbReference>
<dbReference type="InterPro" id="IPR036390">
    <property type="entry name" value="WH_DNA-bd_sf"/>
</dbReference>
<dbReference type="InterPro" id="IPR011039">
    <property type="entry name" value="TFIIF_interaction"/>
</dbReference>
<accession>A0A066WGP4</accession>
<feature type="region of interest" description="Disordered" evidence="10">
    <location>
        <begin position="123"/>
        <end position="231"/>
    </location>
</feature>
<feature type="region of interest" description="Disordered" evidence="10">
    <location>
        <begin position="324"/>
        <end position="346"/>
    </location>
</feature>
<dbReference type="OMA" id="QCARYAN"/>
<keyword evidence="14" id="KW-1185">Reference proteome</keyword>
<sequence length="450" mass="50337">MEADAVADSSASGGAAGLLPPEDPLFRTNFFDIEPDEDLDLSEAHNQVWLVKVPKFLAEGWGKITKESLHLGTVRVYDAPEGTNPRMELLLPAAPANPIPLSAEQFADFPEGQHVPRSYDLRLTDQNTSYGNNGQKDPRNLYAFREKRPREDIEEDEAQKKARKERGEDADLDDEDDLDDDLDGLIDPEEDEDIMPLHASLKGKSRAPDPMRPLGGAAAAGSGQKRKRHSKFRRHTALVGTVTNEAAVTPQLMSLRAAMDDKKRIQASMSTGTSSSGRPLPSSALDGYRKLMKVRSGNTRKPGHGLVILDEADNGLTNRISSGILNHEPSFQTGRKPQAGRRGGEKFARIPRNELLDQLFTLYEREKYYTFAELRQRTQQPESYLREVLQSIAVIQQKGQYSGKWGLRQEYSQSEARRNEQREVQREKEEKERAERAAAGDNTDDNDDAD</sequence>
<comment type="similarity">
    <text evidence="2">Belongs to the TFIIF beta subunit family.</text>
</comment>
<feature type="compositionally biased region" description="Low complexity" evidence="10">
    <location>
        <begin position="1"/>
        <end position="13"/>
    </location>
</feature>
<reference evidence="13 14" key="1">
    <citation type="submission" date="2014-05" db="EMBL/GenBank/DDBJ databases">
        <title>Draft genome sequence of a rare smut relative, Tilletiaria anomala UBC 951.</title>
        <authorList>
            <consortium name="DOE Joint Genome Institute"/>
            <person name="Toome M."/>
            <person name="Kuo A."/>
            <person name="Henrissat B."/>
            <person name="Lipzen A."/>
            <person name="Tritt A."/>
            <person name="Yoshinaga Y."/>
            <person name="Zane M."/>
            <person name="Barry K."/>
            <person name="Grigoriev I.V."/>
            <person name="Spatafora J.W."/>
            <person name="Aimea M.C."/>
        </authorList>
    </citation>
    <scope>NUCLEOTIDE SEQUENCE [LARGE SCALE GENOMIC DNA]</scope>
    <source>
        <strain evidence="13 14">UBC 951</strain>
    </source>
</reference>
<dbReference type="GO" id="GO:0005674">
    <property type="term" value="C:transcription factor TFIIF complex"/>
    <property type="evidence" value="ECO:0007669"/>
    <property type="project" value="InterPro"/>
</dbReference>
<feature type="domain" description="TFIIF beta subunit N-terminal" evidence="12">
    <location>
        <begin position="46"/>
        <end position="251"/>
    </location>
</feature>
<dbReference type="Proteomes" id="UP000027361">
    <property type="component" value="Unassembled WGS sequence"/>
</dbReference>
<feature type="compositionally biased region" description="Acidic residues" evidence="10">
    <location>
        <begin position="168"/>
        <end position="194"/>
    </location>
</feature>
<dbReference type="FunCoup" id="A0A066WGP4">
    <property type="interactions" value="409"/>
</dbReference>
<evidence type="ECO:0000313" key="13">
    <source>
        <dbReference type="EMBL" id="KDN53172.1"/>
    </source>
</evidence>
<evidence type="ECO:0000256" key="10">
    <source>
        <dbReference type="SAM" id="MobiDB-lite"/>
    </source>
</evidence>
<evidence type="ECO:0000259" key="11">
    <source>
        <dbReference type="Pfam" id="PF02270"/>
    </source>
</evidence>
<dbReference type="HOGENOM" id="CLU_047858_0_0_1"/>
<dbReference type="OrthoDB" id="449280at2759"/>
<dbReference type="GO" id="GO:0003677">
    <property type="term" value="F:DNA binding"/>
    <property type="evidence" value="ECO:0007669"/>
    <property type="project" value="UniProtKB-KW"/>
</dbReference>
<dbReference type="PANTHER" id="PTHR10445:SF0">
    <property type="entry name" value="GENERAL TRANSCRIPTION FACTOR IIF SUBUNIT 2"/>
    <property type="match status" value="1"/>
</dbReference>
<feature type="region of interest" description="Disordered" evidence="10">
    <location>
        <begin position="411"/>
        <end position="450"/>
    </location>
</feature>
<evidence type="ECO:0000256" key="4">
    <source>
        <dbReference type="ARBA" id="ARBA00023015"/>
    </source>
</evidence>
<keyword evidence="4" id="KW-0805">Transcription regulation</keyword>
<organism evidence="13 14">
    <name type="scientific">Tilletiaria anomala (strain ATCC 24038 / CBS 436.72 / UBC 951)</name>
    <dbReference type="NCBI Taxonomy" id="1037660"/>
    <lineage>
        <taxon>Eukaryota</taxon>
        <taxon>Fungi</taxon>
        <taxon>Dikarya</taxon>
        <taxon>Basidiomycota</taxon>
        <taxon>Ustilaginomycotina</taxon>
        <taxon>Exobasidiomycetes</taxon>
        <taxon>Georgefischeriales</taxon>
        <taxon>Tilletiariaceae</taxon>
        <taxon>Tilletiaria</taxon>
    </lineage>
</organism>
<dbReference type="InterPro" id="IPR003196">
    <property type="entry name" value="TFIIF_beta"/>
</dbReference>
<proteinExistence type="inferred from homology"/>
<dbReference type="SUPFAM" id="SSF50916">
    <property type="entry name" value="Rap30/74 interaction domains"/>
    <property type="match status" value="1"/>
</dbReference>
<feature type="region of interest" description="Disordered" evidence="10">
    <location>
        <begin position="1"/>
        <end position="22"/>
    </location>
</feature>
<name>A0A066WGP4_TILAU</name>
<dbReference type="AlphaFoldDB" id="A0A066WGP4"/>
<dbReference type="Pfam" id="PF17683">
    <property type="entry name" value="TFIIF_beta_N"/>
    <property type="match status" value="1"/>
</dbReference>
<comment type="subcellular location">
    <subcellularLocation>
        <location evidence="1">Nucleus</location>
    </subcellularLocation>
</comment>
<protein>
    <recommendedName>
        <fullName evidence="3">Transcription initiation factor IIF subunit beta</fullName>
    </recommendedName>
    <alternativeName>
        <fullName evidence="9">TFIIF medium subunit</fullName>
    </alternativeName>
    <alternativeName>
        <fullName evidence="8">TFIIF-beta</fullName>
    </alternativeName>
</protein>
<evidence type="ECO:0000256" key="9">
    <source>
        <dbReference type="ARBA" id="ARBA00081863"/>
    </source>
</evidence>
<feature type="domain" description="TFIIF beta subunit HTH" evidence="11">
    <location>
        <begin position="348"/>
        <end position="411"/>
    </location>
</feature>
<keyword evidence="6" id="KW-0804">Transcription</keyword>
<keyword evidence="5" id="KW-0238">DNA-binding</keyword>
<dbReference type="FunFam" id="1.10.10.10:FF:000035">
    <property type="entry name" value="General transcription factor IIF subunit 2"/>
    <property type="match status" value="1"/>
</dbReference>
<feature type="compositionally biased region" description="Polar residues" evidence="10">
    <location>
        <begin position="324"/>
        <end position="335"/>
    </location>
</feature>
<evidence type="ECO:0000313" key="14">
    <source>
        <dbReference type="Proteomes" id="UP000027361"/>
    </source>
</evidence>
<evidence type="ECO:0000256" key="2">
    <source>
        <dbReference type="ARBA" id="ARBA00009543"/>
    </source>
</evidence>
<evidence type="ECO:0000259" key="12">
    <source>
        <dbReference type="Pfam" id="PF17683"/>
    </source>
</evidence>
<evidence type="ECO:0000256" key="1">
    <source>
        <dbReference type="ARBA" id="ARBA00004123"/>
    </source>
</evidence>
<evidence type="ECO:0000256" key="5">
    <source>
        <dbReference type="ARBA" id="ARBA00023125"/>
    </source>
</evidence>
<feature type="compositionally biased region" description="Basic and acidic residues" evidence="10">
    <location>
        <begin position="415"/>
        <end position="438"/>
    </location>
</feature>
<keyword evidence="7" id="KW-0539">Nucleus</keyword>
<evidence type="ECO:0000256" key="3">
    <source>
        <dbReference type="ARBA" id="ARBA00021453"/>
    </source>
</evidence>
<dbReference type="CDD" id="cd07980">
    <property type="entry name" value="TFIIF_beta"/>
    <property type="match status" value="1"/>
</dbReference>
<dbReference type="InterPro" id="IPR036388">
    <property type="entry name" value="WH-like_DNA-bd_sf"/>
</dbReference>
<feature type="compositionally biased region" description="Polar residues" evidence="10">
    <location>
        <begin position="124"/>
        <end position="135"/>
    </location>
</feature>
<feature type="compositionally biased region" description="Basic and acidic residues" evidence="10">
    <location>
        <begin position="136"/>
        <end position="151"/>
    </location>
</feature>
<comment type="caution">
    <text evidence="13">The sequence shown here is derived from an EMBL/GenBank/DDBJ whole genome shotgun (WGS) entry which is preliminary data.</text>
</comment>
<dbReference type="STRING" id="1037660.A0A066WGP4"/>
<dbReference type="EMBL" id="JMSN01000004">
    <property type="protein sequence ID" value="KDN53172.1"/>
    <property type="molecule type" value="Genomic_DNA"/>
</dbReference>
<dbReference type="InterPro" id="IPR040450">
    <property type="entry name" value="TFIIF_beta_HTH"/>
</dbReference>
<gene>
    <name evidence="13" type="ORF">K437DRAFT_253500</name>
</gene>
<dbReference type="GO" id="GO:0006367">
    <property type="term" value="P:transcription initiation at RNA polymerase II promoter"/>
    <property type="evidence" value="ECO:0007669"/>
    <property type="project" value="InterPro"/>
</dbReference>
<dbReference type="Gene3D" id="1.10.10.10">
    <property type="entry name" value="Winged helix-like DNA-binding domain superfamily/Winged helix DNA-binding domain"/>
    <property type="match status" value="1"/>
</dbReference>
<evidence type="ECO:0000256" key="8">
    <source>
        <dbReference type="ARBA" id="ARBA00081473"/>
    </source>
</evidence>
<evidence type="ECO:0000256" key="6">
    <source>
        <dbReference type="ARBA" id="ARBA00023163"/>
    </source>
</evidence>
<dbReference type="RefSeq" id="XP_013246011.1">
    <property type="nucleotide sequence ID" value="XM_013390557.1"/>
</dbReference>
<dbReference type="InParanoid" id="A0A066WGP4"/>
<dbReference type="Pfam" id="PF02270">
    <property type="entry name" value="TFIIF_beta"/>
    <property type="match status" value="1"/>
</dbReference>
<dbReference type="GeneID" id="25263590"/>